<keyword evidence="12" id="KW-1133">Transmembrane helix</keyword>
<evidence type="ECO:0000256" key="8">
    <source>
        <dbReference type="ARBA" id="ARBA00031428"/>
    </source>
</evidence>
<dbReference type="Pfam" id="PF01150">
    <property type="entry name" value="GDA1_CD39"/>
    <property type="match status" value="1"/>
</dbReference>
<comment type="subcellular location">
    <subcellularLocation>
        <location evidence="1">Membrane</location>
        <topology evidence="1">Multi-pass membrane protein</topology>
    </subcellularLocation>
</comment>
<dbReference type="Gene3D" id="3.30.420.40">
    <property type="match status" value="1"/>
</dbReference>
<dbReference type="InterPro" id="IPR000620">
    <property type="entry name" value="EamA_dom"/>
</dbReference>
<feature type="transmembrane region" description="Helical" evidence="12">
    <location>
        <begin position="77"/>
        <end position="100"/>
    </location>
</feature>
<feature type="transmembrane region" description="Helical" evidence="12">
    <location>
        <begin position="568"/>
        <end position="590"/>
    </location>
</feature>
<accession>A0ABR2NGV7</accession>
<dbReference type="InterPro" id="IPR037185">
    <property type="entry name" value="EmrE-like"/>
</dbReference>
<evidence type="ECO:0000256" key="7">
    <source>
        <dbReference type="ARBA" id="ARBA00031370"/>
    </source>
</evidence>
<feature type="transmembrane region" description="Helical" evidence="12">
    <location>
        <begin position="106"/>
        <end position="128"/>
    </location>
</feature>
<dbReference type="PANTHER" id="PTHR11782:SF125">
    <property type="entry name" value="APYRASE 7-RELATED"/>
    <property type="match status" value="1"/>
</dbReference>
<dbReference type="SUPFAM" id="SSF103481">
    <property type="entry name" value="Multidrug resistance efflux transporter EmrE"/>
    <property type="match status" value="2"/>
</dbReference>
<dbReference type="CDD" id="cd24043">
    <property type="entry name" value="ASKHA_NBD_AtAPY7-like"/>
    <property type="match status" value="1"/>
</dbReference>
<dbReference type="Gene3D" id="3.30.420.150">
    <property type="entry name" value="Exopolyphosphatase. Domain 2"/>
    <property type="match status" value="1"/>
</dbReference>
<feature type="transmembrane region" description="Helical" evidence="12">
    <location>
        <begin position="1054"/>
        <end position="1074"/>
    </location>
</feature>
<evidence type="ECO:0000256" key="9">
    <source>
        <dbReference type="ARBA" id="ARBA00032306"/>
    </source>
</evidence>
<organism evidence="14 15">
    <name type="scientific">Hibiscus sabdariffa</name>
    <name type="common">roselle</name>
    <dbReference type="NCBI Taxonomy" id="183260"/>
    <lineage>
        <taxon>Eukaryota</taxon>
        <taxon>Viridiplantae</taxon>
        <taxon>Streptophyta</taxon>
        <taxon>Embryophyta</taxon>
        <taxon>Tracheophyta</taxon>
        <taxon>Spermatophyta</taxon>
        <taxon>Magnoliopsida</taxon>
        <taxon>eudicotyledons</taxon>
        <taxon>Gunneridae</taxon>
        <taxon>Pentapetalae</taxon>
        <taxon>rosids</taxon>
        <taxon>malvids</taxon>
        <taxon>Malvales</taxon>
        <taxon>Malvaceae</taxon>
        <taxon>Malvoideae</taxon>
        <taxon>Hibiscus</taxon>
    </lineage>
</organism>
<feature type="transmembrane region" description="Helical" evidence="12">
    <location>
        <begin position="266"/>
        <end position="286"/>
    </location>
</feature>
<dbReference type="EC" id="3.6.1.5" evidence="4"/>
<feature type="transmembrane region" description="Helical" evidence="12">
    <location>
        <begin position="322"/>
        <end position="344"/>
    </location>
</feature>
<proteinExistence type="inferred from homology"/>
<feature type="transmembrane region" description="Helical" evidence="12">
    <location>
        <begin position="233"/>
        <end position="254"/>
    </location>
</feature>
<evidence type="ECO:0000256" key="2">
    <source>
        <dbReference type="ARBA" id="ARBA00007635"/>
    </source>
</evidence>
<sequence>MTGVNGGLEKEAWKAHASMALVQLINGGYHVITKVALNVGVNELVFCLYRDLLAISILAPVAYVRERRIRPPLTKRLLLSFFFLGLTGIFGNQLLFLIGLHYTNPTYAAATQPAIPVFTFLFAVMMGTERVNLLKTEGQAKVGGTLICVSGAILMVLFRGPALLGQPNADFAAQNDISARGQPEAAGWLMSSFLEFGLDHWHIGVLCLIGNCICMAAFLAIQAPVLAKYPANISVTALSYFFGAMLMVVTSFLVTNESTDWHLTRSELFAVVYAGVAASALNYGLLTWSNKIMGPALVALYNPLQPAASAFLSRVFLGSPIYLGSVIGGFLIIAGLYIVTWASYRERHSATATMPEIVQSSEPLIPRDASSNNNPYQRVHIFSEPSVLSPKSREGEEEEDFCRNRNEEKKEERPTGQKVLRRTKRRSEQLSLSELAWRIRDQRSSCLVATLGTAEAISGASNLLSATLSSAASYMSPALSPHTDRNVIHGFGFANSGNKNNLRLSASLQDFSSYHRLDPEAANIISEIDKSMTYSKTPLQRENVAASFSKEKGLPGGTPFLKRKWVRFIMAFLCLLLFIFVAYMVCMYIYSNWSRGASKFYVVLDCGSTGTRVYVYQASIDHKNDGSLPIVMKSLTEGLSRKPSTQSGRAYDRMETEPGLHKLVHNKSGLATAINPLISWAEKQIPDREHKNTCLFLYATAGVRRLPNADSKWLLENAWSILKHSPFLSRREWVKIISGTEEAYLGWTALNYLTGMLGTTPKKATFGALDLGGSSLQVTFENEHRQHNETNLNLKIGVVNHHLSAYSLSGYGLNDAFDKSVVQLLRRLPDGFIANLANGKIEIKHPCLNSGYNEQYICSQCVAKDQDSGSPLVQGKILDKGGKSGIPVQLIGAPNWEQCTAIAKAAVNLSEWSNLYPGLDCDLQPCALSDSLPRPYGQFYALSGFFVVYRFFNLSPDAALDDVLEKGREFCEKTWEVARISVAPQPFIEQYCFRAPYIVSLLREGLHILDSQLVVGSGSITWTMGVALLEAGKSFSSKLGLHGYQIFQTKIDPMILIAIILMSLVLLVCALSCVGNWMPRFFRRPYLPLFRHNSGSTSVLNIPSPFRLKRWSPMNSGDGRIKMPLSPTVQGGQQTPFGLGHGLGSSIQLTESSLYPSTSSVSHSYSSSSLGQMQFDSSSMGSFWKGSAEVLMLRAILGSCGAGRL</sequence>
<dbReference type="InterPro" id="IPR000407">
    <property type="entry name" value="GDA1_CD39_NTPase"/>
</dbReference>
<dbReference type="PANTHER" id="PTHR11782">
    <property type="entry name" value="ADENOSINE/GUANOSINE DIPHOSPHATASE"/>
    <property type="match status" value="1"/>
</dbReference>
<comment type="similarity">
    <text evidence="2">Belongs to the drug/metabolite transporter (DMT) superfamily. Plant drug/metabolite exporter (P-DME) (TC 2.A.7.4) family.</text>
</comment>
<keyword evidence="12" id="KW-0472">Membrane</keyword>
<evidence type="ECO:0000259" key="13">
    <source>
        <dbReference type="Pfam" id="PF00892"/>
    </source>
</evidence>
<evidence type="ECO:0000256" key="5">
    <source>
        <dbReference type="ARBA" id="ARBA00022801"/>
    </source>
</evidence>
<feature type="transmembrane region" description="Helical" evidence="12">
    <location>
        <begin position="298"/>
        <end position="316"/>
    </location>
</feature>
<feature type="domain" description="EamA" evidence="13">
    <location>
        <begin position="19"/>
        <end position="156"/>
    </location>
</feature>
<comment type="catalytic activity">
    <reaction evidence="10">
        <text>a ribonucleoside 5'-triphosphate + 2 H2O = a ribonucleoside 5'-phosphate + 2 phosphate + 2 H(+)</text>
        <dbReference type="Rhea" id="RHEA:36795"/>
        <dbReference type="ChEBI" id="CHEBI:15377"/>
        <dbReference type="ChEBI" id="CHEBI:15378"/>
        <dbReference type="ChEBI" id="CHEBI:43474"/>
        <dbReference type="ChEBI" id="CHEBI:58043"/>
        <dbReference type="ChEBI" id="CHEBI:61557"/>
        <dbReference type="EC" id="3.6.1.5"/>
    </reaction>
</comment>
<dbReference type="EMBL" id="JBBPBN010000146">
    <property type="protein sequence ID" value="KAK8975427.1"/>
    <property type="molecule type" value="Genomic_DNA"/>
</dbReference>
<reference evidence="14 15" key="1">
    <citation type="journal article" date="2024" name="G3 (Bethesda)">
        <title>Genome assembly of Hibiscus sabdariffa L. provides insights into metabolisms of medicinal natural products.</title>
        <authorList>
            <person name="Kim T."/>
        </authorList>
    </citation>
    <scope>NUCLEOTIDE SEQUENCE [LARGE SCALE GENOMIC DNA]</scope>
    <source>
        <strain evidence="14">TK-2024</strain>
        <tissue evidence="14">Old leaves</tissue>
    </source>
</reference>
<evidence type="ECO:0000313" key="14">
    <source>
        <dbReference type="EMBL" id="KAK8975427.1"/>
    </source>
</evidence>
<evidence type="ECO:0000256" key="3">
    <source>
        <dbReference type="ARBA" id="ARBA00009283"/>
    </source>
</evidence>
<feature type="region of interest" description="Disordered" evidence="11">
    <location>
        <begin position="386"/>
        <end position="425"/>
    </location>
</feature>
<feature type="compositionally biased region" description="Basic and acidic residues" evidence="11">
    <location>
        <begin position="401"/>
        <end position="415"/>
    </location>
</feature>
<comment type="caution">
    <text evidence="14">The sequence shown here is derived from an EMBL/GenBank/DDBJ whole genome shotgun (WGS) entry which is preliminary data.</text>
</comment>
<evidence type="ECO:0000256" key="1">
    <source>
        <dbReference type="ARBA" id="ARBA00004141"/>
    </source>
</evidence>
<keyword evidence="15" id="KW-1185">Reference proteome</keyword>
<evidence type="ECO:0000313" key="15">
    <source>
        <dbReference type="Proteomes" id="UP001396334"/>
    </source>
</evidence>
<comment type="similarity">
    <text evidence="3">Belongs to the GDA1/CD39 NTPase family.</text>
</comment>
<evidence type="ECO:0000256" key="6">
    <source>
        <dbReference type="ARBA" id="ARBA00030084"/>
    </source>
</evidence>
<feature type="transmembrane region" description="Helical" evidence="12">
    <location>
        <begin position="200"/>
        <end position="221"/>
    </location>
</feature>
<keyword evidence="12" id="KW-0812">Transmembrane</keyword>
<evidence type="ECO:0000256" key="4">
    <source>
        <dbReference type="ARBA" id="ARBA00012148"/>
    </source>
</evidence>
<evidence type="ECO:0000256" key="12">
    <source>
        <dbReference type="SAM" id="Phobius"/>
    </source>
</evidence>
<evidence type="ECO:0000256" key="10">
    <source>
        <dbReference type="ARBA" id="ARBA00049175"/>
    </source>
</evidence>
<feature type="domain" description="EamA" evidence="13">
    <location>
        <begin position="203"/>
        <end position="340"/>
    </location>
</feature>
<name>A0ABR2NGV7_9ROSI</name>
<evidence type="ECO:0000256" key="11">
    <source>
        <dbReference type="SAM" id="MobiDB-lite"/>
    </source>
</evidence>
<protein>
    <recommendedName>
        <fullName evidence="4">apyrase</fullName>
        <ecNumber evidence="4">3.6.1.5</ecNumber>
    </recommendedName>
    <alternativeName>
        <fullName evidence="8">ATP-diphosphatase</fullName>
    </alternativeName>
    <alternativeName>
        <fullName evidence="9">ATP-diphosphohydrolase</fullName>
    </alternativeName>
    <alternativeName>
        <fullName evidence="6">Adenosine diphosphatase</fullName>
    </alternativeName>
    <alternativeName>
        <fullName evidence="7">NTPDase</fullName>
    </alternativeName>
</protein>
<dbReference type="Proteomes" id="UP001396334">
    <property type="component" value="Unassembled WGS sequence"/>
</dbReference>
<feature type="transmembrane region" description="Helical" evidence="12">
    <location>
        <begin position="140"/>
        <end position="158"/>
    </location>
</feature>
<keyword evidence="5" id="KW-0378">Hydrolase</keyword>
<dbReference type="Pfam" id="PF00892">
    <property type="entry name" value="EamA"/>
    <property type="match status" value="2"/>
</dbReference>
<gene>
    <name evidence="14" type="ORF">V6N11_057519</name>
</gene>